<accession>A0A6L5XAI5</accession>
<dbReference type="RefSeq" id="WP_154326945.1">
    <property type="nucleotide sequence ID" value="NZ_CP045696.1"/>
</dbReference>
<comment type="caution">
    <text evidence="1">The sequence shown here is derived from an EMBL/GenBank/DDBJ whole genome shotgun (WGS) entry which is preliminary data.</text>
</comment>
<organism evidence="1 2">
    <name type="scientific">Sodaliphilus pleomorphus</name>
    <dbReference type="NCBI Taxonomy" id="2606626"/>
    <lineage>
        <taxon>Bacteria</taxon>
        <taxon>Pseudomonadati</taxon>
        <taxon>Bacteroidota</taxon>
        <taxon>Bacteroidia</taxon>
        <taxon>Bacteroidales</taxon>
        <taxon>Muribaculaceae</taxon>
        <taxon>Sodaliphilus</taxon>
    </lineage>
</organism>
<evidence type="ECO:0000313" key="2">
    <source>
        <dbReference type="Proteomes" id="UP000483362"/>
    </source>
</evidence>
<dbReference type="Proteomes" id="UP000483362">
    <property type="component" value="Unassembled WGS sequence"/>
</dbReference>
<evidence type="ECO:0000313" key="1">
    <source>
        <dbReference type="EMBL" id="MSS16485.1"/>
    </source>
</evidence>
<proteinExistence type="predicted"/>
<protein>
    <submittedName>
        <fullName evidence="1">Uncharacterized protein</fullName>
    </submittedName>
</protein>
<name>A0A6L5XAI5_9BACT</name>
<dbReference type="AlphaFoldDB" id="A0A6L5XAI5"/>
<sequence length="254" mass="28816">MTDAKGNKLWAVGDTVYYIADRTTYAVRKSVVKEISQRGELFIYEIKLKLEKAKSRDLNFKHKLAICGKVYANIASFALLTPPANDKNGIDDFTRKLTDSTVKAVPVKDMNSQGKLACCLFNEKFESVAKLAGRLGLPDLFFCHTSEEDLVCEFWRKEQTDRPCDRALNPYLLISKSITWEHDCNVSSVCTAIDDSFRCVVDISTFDRVNEELEAGIQRVIKKFNRLNPEDVLPFAFNHVGQYPTTCKKLPIGR</sequence>
<dbReference type="EMBL" id="VULT01000002">
    <property type="protein sequence ID" value="MSS16485.1"/>
    <property type="molecule type" value="Genomic_DNA"/>
</dbReference>
<keyword evidence="2" id="KW-1185">Reference proteome</keyword>
<gene>
    <name evidence="1" type="ORF">FYJ29_01670</name>
</gene>
<reference evidence="1 2" key="1">
    <citation type="submission" date="2019-08" db="EMBL/GenBank/DDBJ databases">
        <title>In-depth cultivation of the pig gut microbiome towards novel bacterial diversity and tailored functional studies.</title>
        <authorList>
            <person name="Wylensek D."/>
            <person name="Hitch T.C.A."/>
            <person name="Clavel T."/>
        </authorList>
    </citation>
    <scope>NUCLEOTIDE SEQUENCE [LARGE SCALE GENOMIC DNA]</scope>
    <source>
        <strain evidence="1 2">Oil-RF-744-WCA-WT-10</strain>
    </source>
</reference>